<evidence type="ECO:0000313" key="2">
    <source>
        <dbReference type="Proteomes" id="UP000276133"/>
    </source>
</evidence>
<comment type="caution">
    <text evidence="1">The sequence shown here is derived from an EMBL/GenBank/DDBJ whole genome shotgun (WGS) entry which is preliminary data.</text>
</comment>
<dbReference type="EMBL" id="REGN01005631">
    <property type="protein sequence ID" value="RNA12699.1"/>
    <property type="molecule type" value="Genomic_DNA"/>
</dbReference>
<keyword evidence="2" id="KW-1185">Reference proteome</keyword>
<organism evidence="1 2">
    <name type="scientific">Brachionus plicatilis</name>
    <name type="common">Marine rotifer</name>
    <name type="synonym">Brachionus muelleri</name>
    <dbReference type="NCBI Taxonomy" id="10195"/>
    <lineage>
        <taxon>Eukaryota</taxon>
        <taxon>Metazoa</taxon>
        <taxon>Spiralia</taxon>
        <taxon>Gnathifera</taxon>
        <taxon>Rotifera</taxon>
        <taxon>Eurotatoria</taxon>
        <taxon>Monogononta</taxon>
        <taxon>Pseudotrocha</taxon>
        <taxon>Ploima</taxon>
        <taxon>Brachionidae</taxon>
        <taxon>Brachionus</taxon>
    </lineage>
</organism>
<gene>
    <name evidence="1" type="ORF">BpHYR1_018959</name>
</gene>
<dbReference type="Proteomes" id="UP000276133">
    <property type="component" value="Unassembled WGS sequence"/>
</dbReference>
<proteinExistence type="predicted"/>
<protein>
    <submittedName>
        <fullName evidence="1">Uncharacterized protein</fullName>
    </submittedName>
</protein>
<accession>A0A3M7QN46</accession>
<dbReference type="AlphaFoldDB" id="A0A3M7QN46"/>
<name>A0A3M7QN46_BRAPC</name>
<evidence type="ECO:0000313" key="1">
    <source>
        <dbReference type="EMBL" id="RNA12699.1"/>
    </source>
</evidence>
<sequence>MHELNDRKELKGNELRVLSIHIKTTRESLASLPICSLKDMRNKPNRNGNWKKTSIYQKIIKITQSQTFVSQR</sequence>
<reference evidence="1 2" key="1">
    <citation type="journal article" date="2018" name="Sci. Rep.">
        <title>Genomic signatures of local adaptation to the degree of environmental predictability in rotifers.</title>
        <authorList>
            <person name="Franch-Gras L."/>
            <person name="Hahn C."/>
            <person name="Garcia-Roger E.M."/>
            <person name="Carmona M.J."/>
            <person name="Serra M."/>
            <person name="Gomez A."/>
        </authorList>
    </citation>
    <scope>NUCLEOTIDE SEQUENCE [LARGE SCALE GENOMIC DNA]</scope>
    <source>
        <strain evidence="1">HYR1</strain>
    </source>
</reference>